<keyword evidence="2" id="KW-1185">Reference proteome</keyword>
<name>A0A922LDS2_DERFA</name>
<dbReference type="Proteomes" id="UP000790347">
    <property type="component" value="Unassembled WGS sequence"/>
</dbReference>
<accession>A0A922LDS2</accession>
<evidence type="ECO:0000313" key="2">
    <source>
        <dbReference type="Proteomes" id="UP000790347"/>
    </source>
</evidence>
<gene>
    <name evidence="1" type="ORF">DERF_004078</name>
</gene>
<sequence>MFASIVLTITSIQHNTINSRNDSNGQFTLDFIAVPFDRANVNVINRPFNPHGYGKQNFKMLFFQ</sequence>
<proteinExistence type="predicted"/>
<dbReference type="EMBL" id="ASGP02000001">
    <property type="protein sequence ID" value="KAH9530260.1"/>
    <property type="molecule type" value="Genomic_DNA"/>
</dbReference>
<organism evidence="1 2">
    <name type="scientific">Dermatophagoides farinae</name>
    <name type="common">American house dust mite</name>
    <dbReference type="NCBI Taxonomy" id="6954"/>
    <lineage>
        <taxon>Eukaryota</taxon>
        <taxon>Metazoa</taxon>
        <taxon>Ecdysozoa</taxon>
        <taxon>Arthropoda</taxon>
        <taxon>Chelicerata</taxon>
        <taxon>Arachnida</taxon>
        <taxon>Acari</taxon>
        <taxon>Acariformes</taxon>
        <taxon>Sarcoptiformes</taxon>
        <taxon>Astigmata</taxon>
        <taxon>Psoroptidia</taxon>
        <taxon>Analgoidea</taxon>
        <taxon>Pyroglyphidae</taxon>
        <taxon>Dermatophagoidinae</taxon>
        <taxon>Dermatophagoides</taxon>
    </lineage>
</organism>
<reference evidence="1" key="2">
    <citation type="journal article" date="2022" name="Res Sq">
        <title>Comparative Genomics Reveals Insights into the Divergent Evolution of Astigmatic Mites and Household Pest Adaptations.</title>
        <authorList>
            <person name="Xiong Q."/>
            <person name="Wan A.T.-Y."/>
            <person name="Liu X.-Y."/>
            <person name="Fung C.S.-H."/>
            <person name="Xiao X."/>
            <person name="Malainual N."/>
            <person name="Hou J."/>
            <person name="Wang L."/>
            <person name="Wang M."/>
            <person name="Yang K."/>
            <person name="Cui Y."/>
            <person name="Leung E."/>
            <person name="Nong W."/>
            <person name="Shin S.-K."/>
            <person name="Au S."/>
            <person name="Jeong K.Y."/>
            <person name="Chew F.T."/>
            <person name="Hui J."/>
            <person name="Leung T.F."/>
            <person name="Tungtrongchitr A."/>
            <person name="Zhong N."/>
            <person name="Liu Z."/>
            <person name="Tsui S."/>
        </authorList>
    </citation>
    <scope>NUCLEOTIDE SEQUENCE</scope>
    <source>
        <strain evidence="1">Derf</strain>
        <tissue evidence="1">Whole organism</tissue>
    </source>
</reference>
<protein>
    <submittedName>
        <fullName evidence="1">Uncharacterized protein</fullName>
    </submittedName>
</protein>
<comment type="caution">
    <text evidence="1">The sequence shown here is derived from an EMBL/GenBank/DDBJ whole genome shotgun (WGS) entry which is preliminary data.</text>
</comment>
<evidence type="ECO:0000313" key="1">
    <source>
        <dbReference type="EMBL" id="KAH9530260.1"/>
    </source>
</evidence>
<reference evidence="1" key="1">
    <citation type="submission" date="2013-05" db="EMBL/GenBank/DDBJ databases">
        <authorList>
            <person name="Yim A.K.Y."/>
            <person name="Chan T.F."/>
            <person name="Ji K.M."/>
            <person name="Liu X.Y."/>
            <person name="Zhou J.W."/>
            <person name="Li R.Q."/>
            <person name="Yang K.Y."/>
            <person name="Li J."/>
            <person name="Li M."/>
            <person name="Law P.T.W."/>
            <person name="Wu Y.L."/>
            <person name="Cai Z.L."/>
            <person name="Qin H."/>
            <person name="Bao Y."/>
            <person name="Leung R.K.K."/>
            <person name="Ng P.K.S."/>
            <person name="Zou J."/>
            <person name="Zhong X.J."/>
            <person name="Ran P.X."/>
            <person name="Zhong N.S."/>
            <person name="Liu Z.G."/>
            <person name="Tsui S.K.W."/>
        </authorList>
    </citation>
    <scope>NUCLEOTIDE SEQUENCE</scope>
    <source>
        <strain evidence="1">Derf</strain>
        <tissue evidence="1">Whole organism</tissue>
    </source>
</reference>
<dbReference type="AlphaFoldDB" id="A0A922LDS2"/>